<organism evidence="3 4">
    <name type="scientific">Lophiostoma macrostomum CBS 122681</name>
    <dbReference type="NCBI Taxonomy" id="1314788"/>
    <lineage>
        <taxon>Eukaryota</taxon>
        <taxon>Fungi</taxon>
        <taxon>Dikarya</taxon>
        <taxon>Ascomycota</taxon>
        <taxon>Pezizomycotina</taxon>
        <taxon>Dothideomycetes</taxon>
        <taxon>Pleosporomycetidae</taxon>
        <taxon>Pleosporales</taxon>
        <taxon>Lophiostomataceae</taxon>
        <taxon>Lophiostoma</taxon>
    </lineage>
</organism>
<evidence type="ECO:0000313" key="3">
    <source>
        <dbReference type="EMBL" id="KAF2660333.1"/>
    </source>
</evidence>
<evidence type="ECO:0000313" key="4">
    <source>
        <dbReference type="Proteomes" id="UP000799324"/>
    </source>
</evidence>
<evidence type="ECO:0000256" key="1">
    <source>
        <dbReference type="SAM" id="MobiDB-lite"/>
    </source>
</evidence>
<keyword evidence="2" id="KW-1133">Transmembrane helix</keyword>
<dbReference type="EMBL" id="MU004300">
    <property type="protein sequence ID" value="KAF2660333.1"/>
    <property type="molecule type" value="Genomic_DNA"/>
</dbReference>
<keyword evidence="4" id="KW-1185">Reference proteome</keyword>
<feature type="region of interest" description="Disordered" evidence="1">
    <location>
        <begin position="160"/>
        <end position="186"/>
    </location>
</feature>
<feature type="transmembrane region" description="Helical" evidence="2">
    <location>
        <begin position="127"/>
        <end position="149"/>
    </location>
</feature>
<sequence>MADASTHQRPLGQQMLRGIGIFQVIAALPTMVILGGCAYAQLFYSYERFYFFVADALNALLAAAIIFIVYIQRKAALTPLLTLLFESLKSVFATAMWVWLILDAAFGPWKEWYGARPGDVERRVDRAALAVVLLLILFYPPLVYSFYMWDLEAKKAGRDRGAGAGMEEGGEGRERSERTPLLAGRE</sequence>
<reference evidence="3" key="1">
    <citation type="journal article" date="2020" name="Stud. Mycol.">
        <title>101 Dothideomycetes genomes: a test case for predicting lifestyles and emergence of pathogens.</title>
        <authorList>
            <person name="Haridas S."/>
            <person name="Albert R."/>
            <person name="Binder M."/>
            <person name="Bloem J."/>
            <person name="Labutti K."/>
            <person name="Salamov A."/>
            <person name="Andreopoulos B."/>
            <person name="Baker S."/>
            <person name="Barry K."/>
            <person name="Bills G."/>
            <person name="Bluhm B."/>
            <person name="Cannon C."/>
            <person name="Castanera R."/>
            <person name="Culley D."/>
            <person name="Daum C."/>
            <person name="Ezra D."/>
            <person name="Gonzalez J."/>
            <person name="Henrissat B."/>
            <person name="Kuo A."/>
            <person name="Liang C."/>
            <person name="Lipzen A."/>
            <person name="Lutzoni F."/>
            <person name="Magnuson J."/>
            <person name="Mondo S."/>
            <person name="Nolan M."/>
            <person name="Ohm R."/>
            <person name="Pangilinan J."/>
            <person name="Park H.-J."/>
            <person name="Ramirez L."/>
            <person name="Alfaro M."/>
            <person name="Sun H."/>
            <person name="Tritt A."/>
            <person name="Yoshinaga Y."/>
            <person name="Zwiers L.-H."/>
            <person name="Turgeon B."/>
            <person name="Goodwin S."/>
            <person name="Spatafora J."/>
            <person name="Crous P."/>
            <person name="Grigoriev I."/>
        </authorList>
    </citation>
    <scope>NUCLEOTIDE SEQUENCE</scope>
    <source>
        <strain evidence="3">CBS 122681</strain>
    </source>
</reference>
<evidence type="ECO:0000256" key="2">
    <source>
        <dbReference type="SAM" id="Phobius"/>
    </source>
</evidence>
<feature type="transmembrane region" description="Helical" evidence="2">
    <location>
        <begin position="83"/>
        <end position="107"/>
    </location>
</feature>
<feature type="compositionally biased region" description="Basic and acidic residues" evidence="1">
    <location>
        <begin position="170"/>
        <end position="186"/>
    </location>
</feature>
<keyword evidence="2" id="KW-0812">Transmembrane</keyword>
<evidence type="ECO:0008006" key="5">
    <source>
        <dbReference type="Google" id="ProtNLM"/>
    </source>
</evidence>
<dbReference type="Proteomes" id="UP000799324">
    <property type="component" value="Unassembled WGS sequence"/>
</dbReference>
<protein>
    <recommendedName>
        <fullName evidence="5">MARVEL domain-containing protein</fullName>
    </recommendedName>
</protein>
<feature type="transmembrane region" description="Helical" evidence="2">
    <location>
        <begin position="49"/>
        <end position="71"/>
    </location>
</feature>
<dbReference type="OrthoDB" id="5239553at2759"/>
<accession>A0A6A6TN06</accession>
<proteinExistence type="predicted"/>
<feature type="transmembrane region" description="Helical" evidence="2">
    <location>
        <begin position="21"/>
        <end position="43"/>
    </location>
</feature>
<keyword evidence="2" id="KW-0472">Membrane</keyword>
<dbReference type="AlphaFoldDB" id="A0A6A6TN06"/>
<gene>
    <name evidence="3" type="ORF">K491DRAFT_688379</name>
</gene>
<name>A0A6A6TN06_9PLEO</name>